<feature type="transmembrane region" description="Helical" evidence="1">
    <location>
        <begin position="194"/>
        <end position="213"/>
    </location>
</feature>
<comment type="caution">
    <text evidence="2">The sequence shown here is derived from an EMBL/GenBank/DDBJ whole genome shotgun (WGS) entry which is preliminary data.</text>
</comment>
<evidence type="ECO:0000313" key="3">
    <source>
        <dbReference type="Proteomes" id="UP001172159"/>
    </source>
</evidence>
<evidence type="ECO:0000313" key="2">
    <source>
        <dbReference type="EMBL" id="KAK0712339.1"/>
    </source>
</evidence>
<proteinExistence type="predicted"/>
<sequence>KYKKRTDLRDLKKKKVKRYIGSLNKGLKIIKEITYFNRQLPLIIIKYRNKKYKKRTDLRDLKKEIYNNRNYLLFLKRKLKKDLNKSFLIIYIGSLNKGLKIIKESLTLKSKKQLLKMLINKVFLYLKLKVKILSDIIYNSLFKVINKEVFKVSYKIKYIIDILNIYISIGNKTFKSNIISNNNYINNSGFKIKGGLNIFKGFYLLIALAFLSYKRSYRNL</sequence>
<dbReference type="Proteomes" id="UP001172159">
    <property type="component" value="Unassembled WGS sequence"/>
</dbReference>
<evidence type="ECO:0000256" key="1">
    <source>
        <dbReference type="SAM" id="Phobius"/>
    </source>
</evidence>
<feature type="non-terminal residue" evidence="2">
    <location>
        <position position="220"/>
    </location>
</feature>
<reference evidence="2" key="1">
    <citation type="submission" date="2023-06" db="EMBL/GenBank/DDBJ databases">
        <title>Genome-scale phylogeny and comparative genomics of the fungal order Sordariales.</title>
        <authorList>
            <consortium name="Lawrence Berkeley National Laboratory"/>
            <person name="Hensen N."/>
            <person name="Bonometti L."/>
            <person name="Westerberg I."/>
            <person name="Brannstrom I.O."/>
            <person name="Guillou S."/>
            <person name="Cros-Aarteil S."/>
            <person name="Calhoun S."/>
            <person name="Haridas S."/>
            <person name="Kuo A."/>
            <person name="Mondo S."/>
            <person name="Pangilinan J."/>
            <person name="Riley R."/>
            <person name="Labutti K."/>
            <person name="Andreopoulos B."/>
            <person name="Lipzen A."/>
            <person name="Chen C."/>
            <person name="Yanf M."/>
            <person name="Daum C."/>
            <person name="Ng V."/>
            <person name="Clum A."/>
            <person name="Steindorff A."/>
            <person name="Ohm R."/>
            <person name="Martin F."/>
            <person name="Silar P."/>
            <person name="Natvig D."/>
            <person name="Lalanne C."/>
            <person name="Gautier V."/>
            <person name="Ament-Velasquez S.L."/>
            <person name="Kruys A."/>
            <person name="Hutchinson M.I."/>
            <person name="Powell A.J."/>
            <person name="Barry K."/>
            <person name="Miller A.N."/>
            <person name="Grigoriev I.V."/>
            <person name="Debuchy R."/>
            <person name="Gladieux P."/>
            <person name="Thoren M.H."/>
            <person name="Johannesson H."/>
        </authorList>
    </citation>
    <scope>NUCLEOTIDE SEQUENCE</scope>
    <source>
        <strain evidence="2">CBS 540.89</strain>
    </source>
</reference>
<dbReference type="AlphaFoldDB" id="A0AA40DQG8"/>
<protein>
    <submittedName>
        <fullName evidence="2">Uncharacterized protein</fullName>
    </submittedName>
</protein>
<keyword evidence="1" id="KW-1133">Transmembrane helix</keyword>
<keyword evidence="1" id="KW-0472">Membrane</keyword>
<name>A0AA40DQG8_9PEZI</name>
<organism evidence="2 3">
    <name type="scientific">Apiosordaria backusii</name>
    <dbReference type="NCBI Taxonomy" id="314023"/>
    <lineage>
        <taxon>Eukaryota</taxon>
        <taxon>Fungi</taxon>
        <taxon>Dikarya</taxon>
        <taxon>Ascomycota</taxon>
        <taxon>Pezizomycotina</taxon>
        <taxon>Sordariomycetes</taxon>
        <taxon>Sordariomycetidae</taxon>
        <taxon>Sordariales</taxon>
        <taxon>Lasiosphaeriaceae</taxon>
        <taxon>Apiosordaria</taxon>
    </lineage>
</organism>
<gene>
    <name evidence="2" type="ORF">B0T21DRAFT_352571</name>
</gene>
<keyword evidence="1" id="KW-0812">Transmembrane</keyword>
<keyword evidence="3" id="KW-1185">Reference proteome</keyword>
<accession>A0AA40DQG8</accession>
<dbReference type="EMBL" id="JAUKTV010000016">
    <property type="protein sequence ID" value="KAK0712339.1"/>
    <property type="molecule type" value="Genomic_DNA"/>
</dbReference>